<name>A0A654M2D5_9ARCH</name>
<keyword evidence="2" id="KW-1185">Reference proteome</keyword>
<protein>
    <submittedName>
        <fullName evidence="1">Uncharacterized protein</fullName>
    </submittedName>
</protein>
<proteinExistence type="predicted"/>
<dbReference type="KEGG" id="taa:NMY3_02433"/>
<accession>A0A654M2D5</accession>
<evidence type="ECO:0000313" key="1">
    <source>
        <dbReference type="EMBL" id="ALI36629.1"/>
    </source>
</evidence>
<organism evidence="1 2">
    <name type="scientific">Candidatus Nitrosocosmicus oleophilus</name>
    <dbReference type="NCBI Taxonomy" id="1353260"/>
    <lineage>
        <taxon>Archaea</taxon>
        <taxon>Nitrososphaerota</taxon>
        <taxon>Nitrososphaeria</taxon>
        <taxon>Nitrososphaerales</taxon>
        <taxon>Nitrososphaeraceae</taxon>
        <taxon>Candidatus Nitrosocosmicus</taxon>
    </lineage>
</organism>
<reference evidence="2" key="1">
    <citation type="submission" date="2015-10" db="EMBL/GenBank/DDBJ databases">
        <title>Niche specialization of a soil ammonia-oxidizing archaeon, Candidatus Nitrosocosmicus oleophilus.</title>
        <authorList>
            <person name="Jung M.-Y."/>
            <person name="Rhee S.-K."/>
        </authorList>
    </citation>
    <scope>NUCLEOTIDE SEQUENCE [LARGE SCALE GENOMIC DNA]</scope>
    <source>
        <strain evidence="2">MY3</strain>
    </source>
</reference>
<gene>
    <name evidence="1" type="ORF">NMY3_02433</name>
</gene>
<evidence type="ECO:0000313" key="2">
    <source>
        <dbReference type="Proteomes" id="UP000058925"/>
    </source>
</evidence>
<sequence length="48" mass="5583">MTEARVLLTKFLIDKTAATIRKIQKHEKVPNVNFQLTPLLFHTTLTNF</sequence>
<dbReference type="EMBL" id="CP012850">
    <property type="protein sequence ID" value="ALI36629.1"/>
    <property type="molecule type" value="Genomic_DNA"/>
</dbReference>
<dbReference type="AlphaFoldDB" id="A0A654M2D5"/>
<dbReference type="Proteomes" id="UP000058925">
    <property type="component" value="Chromosome"/>
</dbReference>